<keyword evidence="5" id="KW-1185">Reference proteome</keyword>
<dbReference type="Gene3D" id="3.90.550.10">
    <property type="entry name" value="Spore Coat Polysaccharide Biosynthesis Protein SpsA, Chain A"/>
    <property type="match status" value="1"/>
</dbReference>
<keyword evidence="3" id="KW-0808">Transferase</keyword>
<dbReference type="PANTHER" id="PTHR43630">
    <property type="entry name" value="POLY-BETA-1,6-N-ACETYL-D-GLUCOSAMINE SYNTHASE"/>
    <property type="match status" value="1"/>
</dbReference>
<comment type="similarity">
    <text evidence="1">Belongs to the glycosyltransferase 2 family.</text>
</comment>
<dbReference type="Pfam" id="PF13641">
    <property type="entry name" value="Glyco_tranf_2_3"/>
    <property type="match status" value="1"/>
</dbReference>
<dbReference type="RefSeq" id="WP_028106538.1">
    <property type="nucleotide sequence ID" value="NZ_LVVL01000001.1"/>
</dbReference>
<evidence type="ECO:0000313" key="4">
    <source>
        <dbReference type="EMBL" id="OAN15741.1"/>
    </source>
</evidence>
<reference evidence="4 5" key="1">
    <citation type="submission" date="2016-03" db="EMBL/GenBank/DDBJ databases">
        <authorList>
            <person name="Cho S.-Y."/>
            <person name="Lim S."/>
            <person name="Kim H."/>
            <person name="Soh E.H."/>
            <person name="Moon J.S."/>
        </authorList>
    </citation>
    <scope>NUCLEOTIDE SEQUENCE [LARGE SCALE GENOMIC DNA]</scope>
    <source>
        <strain evidence="4 5">KCTC 3810</strain>
    </source>
</reference>
<organism evidence="4 5">
    <name type="scientific">Exiguobacterium undae</name>
    <dbReference type="NCBI Taxonomy" id="169177"/>
    <lineage>
        <taxon>Bacteria</taxon>
        <taxon>Bacillati</taxon>
        <taxon>Bacillota</taxon>
        <taxon>Bacilli</taxon>
        <taxon>Bacillales</taxon>
        <taxon>Bacillales Family XII. Incertae Sedis</taxon>
        <taxon>Exiguobacterium</taxon>
    </lineage>
</organism>
<dbReference type="PANTHER" id="PTHR43630:SF1">
    <property type="entry name" value="POLY-BETA-1,6-N-ACETYL-D-GLUCOSAMINE SYNTHASE"/>
    <property type="match status" value="1"/>
</dbReference>
<dbReference type="GO" id="GO:0016757">
    <property type="term" value="F:glycosyltransferase activity"/>
    <property type="evidence" value="ECO:0007669"/>
    <property type="project" value="UniProtKB-KW"/>
</dbReference>
<sequence length="409" mass="47150">MNLILNGIMAIFWLMLLYYSFLTIAGIIDRYAKQKRPELETYPSVAILIPAHNEGVVMQQTLEAMMAIEYPGQLDVFLLDDQSQDDTKQIAREFTTLFSRIHYIQVPKGEPIGKSRVLNYGLTITDSEYFLIYDADNQPKPDAVTKLVEQAVTTKNACGAVGVVKTINAETNTLTRMIAIEFQVFQLIMQSGRWRAFKTGSLAGTNMLLKRSVIEELGGYDPYALAEDAELTMRVTALGYTLPVVYTAETWEQEPESMKVYMKQRTRWMLGNIYLLEKAFLTRDFWRGRTLVHSLQHIMTYLLFIFLLLISDIVLILGLFGYAFDEATTPLIMFWFMTYLVYTIQILAAQELEKTATPRNVLIGLIMYFTYAQLFVILLFRGMFAYMKSKIRKETIVWDKTKRVKIEQP</sequence>
<protein>
    <submittedName>
        <fullName evidence="4">N-acetylglucosaminyltransferase</fullName>
    </submittedName>
</protein>
<dbReference type="SUPFAM" id="SSF53448">
    <property type="entry name" value="Nucleotide-diphospho-sugar transferases"/>
    <property type="match status" value="1"/>
</dbReference>
<name>A0ABX2VC60_9BACL</name>
<proteinExistence type="inferred from homology"/>
<evidence type="ECO:0000256" key="2">
    <source>
        <dbReference type="ARBA" id="ARBA00022676"/>
    </source>
</evidence>
<dbReference type="InterPro" id="IPR029044">
    <property type="entry name" value="Nucleotide-diphossugar_trans"/>
</dbReference>
<comment type="caution">
    <text evidence="4">The sequence shown here is derived from an EMBL/GenBank/DDBJ whole genome shotgun (WGS) entry which is preliminary data.</text>
</comment>
<dbReference type="Proteomes" id="UP000078447">
    <property type="component" value="Unassembled WGS sequence"/>
</dbReference>
<accession>A0ABX2VC60</accession>
<keyword evidence="2 4" id="KW-0328">Glycosyltransferase</keyword>
<evidence type="ECO:0000256" key="3">
    <source>
        <dbReference type="ARBA" id="ARBA00022679"/>
    </source>
</evidence>
<dbReference type="CDD" id="cd06423">
    <property type="entry name" value="CESA_like"/>
    <property type="match status" value="1"/>
</dbReference>
<evidence type="ECO:0000313" key="5">
    <source>
        <dbReference type="Proteomes" id="UP000078447"/>
    </source>
</evidence>
<gene>
    <name evidence="4" type="ORF">A3783_07355</name>
</gene>
<dbReference type="EMBL" id="LVVL01000001">
    <property type="protein sequence ID" value="OAN15741.1"/>
    <property type="molecule type" value="Genomic_DNA"/>
</dbReference>
<evidence type="ECO:0000256" key="1">
    <source>
        <dbReference type="ARBA" id="ARBA00006739"/>
    </source>
</evidence>